<reference evidence="1" key="1">
    <citation type="journal article" date="2019" name="bioRxiv">
        <title>The Genome of the Zebra Mussel, Dreissena polymorpha: A Resource for Invasive Species Research.</title>
        <authorList>
            <person name="McCartney M.A."/>
            <person name="Auch B."/>
            <person name="Kono T."/>
            <person name="Mallez S."/>
            <person name="Zhang Y."/>
            <person name="Obille A."/>
            <person name="Becker A."/>
            <person name="Abrahante J.E."/>
            <person name="Garbe J."/>
            <person name="Badalamenti J.P."/>
            <person name="Herman A."/>
            <person name="Mangelson H."/>
            <person name="Liachko I."/>
            <person name="Sullivan S."/>
            <person name="Sone E.D."/>
            <person name="Koren S."/>
            <person name="Silverstein K.A.T."/>
            <person name="Beckman K.B."/>
            <person name="Gohl D.M."/>
        </authorList>
    </citation>
    <scope>NUCLEOTIDE SEQUENCE</scope>
    <source>
        <strain evidence="1">Duluth1</strain>
        <tissue evidence="1">Whole animal</tissue>
    </source>
</reference>
<keyword evidence="2" id="KW-1185">Reference proteome</keyword>
<comment type="caution">
    <text evidence="1">The sequence shown here is derived from an EMBL/GenBank/DDBJ whole genome shotgun (WGS) entry which is preliminary data.</text>
</comment>
<proteinExistence type="predicted"/>
<dbReference type="AlphaFoldDB" id="A0A9D4D7S0"/>
<protein>
    <submittedName>
        <fullName evidence="1">Uncharacterized protein</fullName>
    </submittedName>
</protein>
<reference evidence="1" key="2">
    <citation type="submission" date="2020-11" db="EMBL/GenBank/DDBJ databases">
        <authorList>
            <person name="McCartney M.A."/>
            <person name="Auch B."/>
            <person name="Kono T."/>
            <person name="Mallez S."/>
            <person name="Becker A."/>
            <person name="Gohl D.M."/>
            <person name="Silverstein K.A.T."/>
            <person name="Koren S."/>
            <person name="Bechman K.B."/>
            <person name="Herman A."/>
            <person name="Abrahante J.E."/>
            <person name="Garbe J."/>
        </authorList>
    </citation>
    <scope>NUCLEOTIDE SEQUENCE</scope>
    <source>
        <strain evidence="1">Duluth1</strain>
        <tissue evidence="1">Whole animal</tissue>
    </source>
</reference>
<accession>A0A9D4D7S0</accession>
<dbReference type="EMBL" id="JAIWYP010000011">
    <property type="protein sequence ID" value="KAH3738783.1"/>
    <property type="molecule type" value="Genomic_DNA"/>
</dbReference>
<gene>
    <name evidence="1" type="ORF">DPMN_045426</name>
</gene>
<sequence length="75" mass="8478">MSLSTIYVWDVQNLRLESQDFQLALTSAVHTAGCESGFSAKNRILTKARCTETQHKLMMVKFQNGELHFTEAVKS</sequence>
<dbReference type="Proteomes" id="UP000828390">
    <property type="component" value="Unassembled WGS sequence"/>
</dbReference>
<evidence type="ECO:0000313" key="2">
    <source>
        <dbReference type="Proteomes" id="UP000828390"/>
    </source>
</evidence>
<organism evidence="1 2">
    <name type="scientific">Dreissena polymorpha</name>
    <name type="common">Zebra mussel</name>
    <name type="synonym">Mytilus polymorpha</name>
    <dbReference type="NCBI Taxonomy" id="45954"/>
    <lineage>
        <taxon>Eukaryota</taxon>
        <taxon>Metazoa</taxon>
        <taxon>Spiralia</taxon>
        <taxon>Lophotrochozoa</taxon>
        <taxon>Mollusca</taxon>
        <taxon>Bivalvia</taxon>
        <taxon>Autobranchia</taxon>
        <taxon>Heteroconchia</taxon>
        <taxon>Euheterodonta</taxon>
        <taxon>Imparidentia</taxon>
        <taxon>Neoheterodontei</taxon>
        <taxon>Myida</taxon>
        <taxon>Dreissenoidea</taxon>
        <taxon>Dreissenidae</taxon>
        <taxon>Dreissena</taxon>
    </lineage>
</organism>
<name>A0A9D4D7S0_DREPO</name>
<evidence type="ECO:0000313" key="1">
    <source>
        <dbReference type="EMBL" id="KAH3738783.1"/>
    </source>
</evidence>